<dbReference type="SUPFAM" id="SSF56281">
    <property type="entry name" value="Metallo-hydrolase/oxidoreductase"/>
    <property type="match status" value="1"/>
</dbReference>
<dbReference type="Gene3D" id="3.60.15.10">
    <property type="entry name" value="Ribonuclease Z/Hydroxyacylglutathione hydrolase-like"/>
    <property type="match status" value="1"/>
</dbReference>
<sequence>MRRLLVLLASLTASACAPVWDGEPNDHFDGTRFHNDVPVQKSLLDVLRWMLSREPEAWPERVDDPPEVRPATHANDGELIVTPVNHATLLIQMDGVNLLTDPIWSQRCSPVQWAGPARVHAPAVRLDDLPPIDLVLISHNHYDHLDLPTLEALEAAHAPTVIVPLNNAYLIEQAGIPQERIIELDWWQAHAHGAVNVTATPAQHWSRRGLDDARKSLWSGFWLAGPAGTVYFAGDTGYGPLFQHMRARLGAPDLALLPIGAYEPRWFMQAQHMNPAEAVQAFVDLGADKALGMHYGTFQLTDESRTAPLEALDAARRERRIPPDRFQAAAFGAVYRHGAASTLAQDRQRP</sequence>
<dbReference type="PANTHER" id="PTHR15032:SF4">
    <property type="entry name" value="N-ACYL-PHOSPHATIDYLETHANOLAMINE-HYDROLYZING PHOSPHOLIPASE D"/>
    <property type="match status" value="1"/>
</dbReference>
<dbReference type="PANTHER" id="PTHR15032">
    <property type="entry name" value="N-ACYL-PHOSPHATIDYLETHANOLAMINE-HYDROLYZING PHOSPHOLIPASE D"/>
    <property type="match status" value="1"/>
</dbReference>
<feature type="domain" description="Metallo-beta-lactamase" evidence="2">
    <location>
        <begin position="97"/>
        <end position="295"/>
    </location>
</feature>
<evidence type="ECO:0000256" key="1">
    <source>
        <dbReference type="SAM" id="SignalP"/>
    </source>
</evidence>
<dbReference type="AlphaFoldDB" id="A0A383XQG4"/>
<name>A0A383XQG4_9GAMM</name>
<evidence type="ECO:0000313" key="3">
    <source>
        <dbReference type="EMBL" id="PWN54868.1"/>
    </source>
</evidence>
<dbReference type="RefSeq" id="WP_109721431.1">
    <property type="nucleotide sequence ID" value="NZ_QEQK01000017.1"/>
</dbReference>
<dbReference type="OrthoDB" id="9805728at2"/>
<keyword evidence="1" id="KW-0732">Signal</keyword>
<dbReference type="Pfam" id="PF12706">
    <property type="entry name" value="Lactamase_B_2"/>
    <property type="match status" value="1"/>
</dbReference>
<organism evidence="3 4">
    <name type="scientific">Abyssibacter profundi</name>
    <dbReference type="NCBI Taxonomy" id="2182787"/>
    <lineage>
        <taxon>Bacteria</taxon>
        <taxon>Pseudomonadati</taxon>
        <taxon>Pseudomonadota</taxon>
        <taxon>Gammaproteobacteria</taxon>
        <taxon>Chromatiales</taxon>
        <taxon>Oceanococcaceae</taxon>
        <taxon>Abyssibacter</taxon>
    </lineage>
</organism>
<keyword evidence="4" id="KW-1185">Reference proteome</keyword>
<evidence type="ECO:0000259" key="2">
    <source>
        <dbReference type="Pfam" id="PF12706"/>
    </source>
</evidence>
<dbReference type="EMBL" id="QEQK01000017">
    <property type="protein sequence ID" value="PWN54868.1"/>
    <property type="molecule type" value="Genomic_DNA"/>
</dbReference>
<gene>
    <name evidence="3" type="ORF">DEH80_15510</name>
</gene>
<proteinExistence type="predicted"/>
<dbReference type="GO" id="GO:0005737">
    <property type="term" value="C:cytoplasm"/>
    <property type="evidence" value="ECO:0007669"/>
    <property type="project" value="TreeGrafter"/>
</dbReference>
<dbReference type="InterPro" id="IPR001279">
    <property type="entry name" value="Metallo-B-lactamas"/>
</dbReference>
<comment type="caution">
    <text evidence="3">The sequence shown here is derived from an EMBL/GenBank/DDBJ whole genome shotgun (WGS) entry which is preliminary data.</text>
</comment>
<dbReference type="InterPro" id="IPR036866">
    <property type="entry name" value="RibonucZ/Hydroxyglut_hydro"/>
</dbReference>
<evidence type="ECO:0000313" key="4">
    <source>
        <dbReference type="Proteomes" id="UP000251800"/>
    </source>
</evidence>
<dbReference type="Proteomes" id="UP000251800">
    <property type="component" value="Unassembled WGS sequence"/>
</dbReference>
<dbReference type="PROSITE" id="PS51257">
    <property type="entry name" value="PROKAR_LIPOPROTEIN"/>
    <property type="match status" value="1"/>
</dbReference>
<feature type="signal peptide" evidence="1">
    <location>
        <begin position="1"/>
        <end position="17"/>
    </location>
</feature>
<reference evidence="3 4" key="1">
    <citation type="submission" date="2018-05" db="EMBL/GenBank/DDBJ databases">
        <title>Abyssibacter profundi OUC007T gen. nov., sp. nov, a marine bacterium isolated from seawater of the Mariana Trench.</title>
        <authorList>
            <person name="Zhou S."/>
        </authorList>
    </citation>
    <scope>NUCLEOTIDE SEQUENCE [LARGE SCALE GENOMIC DNA]</scope>
    <source>
        <strain evidence="3 4">OUC007</strain>
    </source>
</reference>
<accession>A0A383XQG4</accession>
<protein>
    <recommendedName>
        <fullName evidence="2">Metallo-beta-lactamase domain-containing protein</fullName>
    </recommendedName>
</protein>
<feature type="chain" id="PRO_5016963329" description="Metallo-beta-lactamase domain-containing protein" evidence="1">
    <location>
        <begin position="18"/>
        <end position="350"/>
    </location>
</feature>